<dbReference type="PANTHER" id="PTHR32282">
    <property type="entry name" value="BINDING PROTEIN TRANSPEPTIDASE, PUTATIVE-RELATED"/>
    <property type="match status" value="1"/>
</dbReference>
<dbReference type="GO" id="GO:0004180">
    <property type="term" value="F:carboxypeptidase activity"/>
    <property type="evidence" value="ECO:0007669"/>
    <property type="project" value="UniProtKB-KW"/>
</dbReference>
<comment type="pathway">
    <text evidence="1">Cell wall biogenesis; peptidoglycan biosynthesis.</text>
</comment>
<comment type="catalytic activity">
    <reaction evidence="11">
        <text>[GlcNAc-(1-&gt;4)-Mur2Ac(oyl-L-Ala-gamma-D-Glu-L-Lys-D-Ala-D-Ala)](n)-di-trans,octa-cis-undecaprenyl diphosphate + beta-D-GlcNAc-(1-&gt;4)-Mur2Ac(oyl-L-Ala-gamma-D-Glu-L-Lys-D-Ala-D-Ala)-di-trans,octa-cis-undecaprenyl diphosphate = [GlcNAc-(1-&gt;4)-Mur2Ac(oyl-L-Ala-gamma-D-Glu-L-Lys-D-Ala-D-Ala)](n+1)-di-trans,octa-cis-undecaprenyl diphosphate + di-trans,octa-cis-undecaprenyl diphosphate + H(+)</text>
        <dbReference type="Rhea" id="RHEA:23708"/>
        <dbReference type="Rhea" id="RHEA-COMP:9602"/>
        <dbReference type="Rhea" id="RHEA-COMP:9603"/>
        <dbReference type="ChEBI" id="CHEBI:15378"/>
        <dbReference type="ChEBI" id="CHEBI:58405"/>
        <dbReference type="ChEBI" id="CHEBI:60033"/>
        <dbReference type="ChEBI" id="CHEBI:78435"/>
        <dbReference type="EC" id="2.4.99.28"/>
    </reaction>
</comment>
<dbReference type="SUPFAM" id="SSF53955">
    <property type="entry name" value="Lysozyme-like"/>
    <property type="match status" value="1"/>
</dbReference>
<keyword evidence="6" id="KW-0328">Glycosyltransferase</keyword>
<dbReference type="Pfam" id="PF00905">
    <property type="entry name" value="Transpeptidase"/>
    <property type="match status" value="1"/>
</dbReference>
<evidence type="ECO:0000256" key="5">
    <source>
        <dbReference type="ARBA" id="ARBA00022670"/>
    </source>
</evidence>
<name>A0A1M6RS93_9RHOB</name>
<dbReference type="UniPathway" id="UPA00219"/>
<dbReference type="SUPFAM" id="SSF56601">
    <property type="entry name" value="beta-lactamase/transpeptidase-like"/>
    <property type="match status" value="1"/>
</dbReference>
<dbReference type="GO" id="GO:0008955">
    <property type="term" value="F:peptidoglycan glycosyltransferase activity"/>
    <property type="evidence" value="ECO:0007669"/>
    <property type="project" value="UniProtKB-EC"/>
</dbReference>
<feature type="domain" description="Penicillin-binding protein transpeptidase" evidence="12">
    <location>
        <begin position="303"/>
        <end position="554"/>
    </location>
</feature>
<keyword evidence="8" id="KW-0378">Hydrolase</keyword>
<dbReference type="EC" id="2.4.99.28" evidence="10"/>
<dbReference type="RefSeq" id="WP_073256029.1">
    <property type="nucleotide sequence ID" value="NZ_FQZQ01000026.1"/>
</dbReference>
<dbReference type="InterPro" id="IPR050396">
    <property type="entry name" value="Glycosyltr_51/Transpeptidase"/>
</dbReference>
<dbReference type="GO" id="GO:0006508">
    <property type="term" value="P:proteolysis"/>
    <property type="evidence" value="ECO:0007669"/>
    <property type="project" value="UniProtKB-KW"/>
</dbReference>
<dbReference type="InterPro" id="IPR012338">
    <property type="entry name" value="Beta-lactam/transpept-like"/>
</dbReference>
<keyword evidence="5" id="KW-0645">Protease</keyword>
<dbReference type="AlphaFoldDB" id="A0A1M6RS93"/>
<dbReference type="OrthoDB" id="9766909at2"/>
<evidence type="ECO:0000259" key="12">
    <source>
        <dbReference type="Pfam" id="PF00905"/>
    </source>
</evidence>
<dbReference type="InterPro" id="IPR001264">
    <property type="entry name" value="Glyco_trans_51"/>
</dbReference>
<dbReference type="GO" id="GO:0009252">
    <property type="term" value="P:peptidoglycan biosynthetic process"/>
    <property type="evidence" value="ECO:0007669"/>
    <property type="project" value="UniProtKB-UniPathway"/>
</dbReference>
<gene>
    <name evidence="15" type="ORF">SAMN05444000_12635</name>
</gene>
<dbReference type="InterPro" id="IPR036950">
    <property type="entry name" value="PBP_transglycosylase"/>
</dbReference>
<feature type="domain" description="Glycosyl transferase family 51" evidence="13">
    <location>
        <begin position="66"/>
        <end position="224"/>
    </location>
</feature>
<sequence length="681" mass="73536">MRGWGKYALPVIALWAAALARDGFDRWVVDTDLPPLIAETSVEVRDRNGALLRAYAVEDGLMRLGATSQQVDQHFLDMLIAYEDKRFRSHSGVDLIALMRAVTQAVRNGEVVSGGSTLTMQVARLLEDSGTGRWQGKLRQIRVALALEHTLTKDQILGLYLTHAPYGGNLEGIRAATLAWFGKEPTRLTPAQAALLIALPQSPEARRPDRDRLQAQSARDRVLDLLSGSGTLTADAARAAKSETVSAQRRAFPSVAAHMADRAINANPDHLRHDLTLDRDLQKSLETLAAKSLIGLEDRLSIAMLVADHQTGEILASVGSAGYALGDHRQGFVDMTRAYRSPGSTLKPLVYAMAMDEGLAHPETLIDDRPVTFGTYAPQNFDGKFRGELKVAEALRQSLNIPVVLLADQIGPARIMSAIHKTGATPKLPTGQAGLAIVLGGIGMSMEDLVHLYAMQARGGNSIDLRWQLGATSTAERHVISRAAAWQVSHILSSIAPPKGAPRNRLAYKTGTSYGHRDAWAVGYDGQHVAAIWIGRPDGTPVPGAFGGELAAPVLFEVFQRLKPALDPPGPPPPETLTVTSAQLPLPLQKFRGRNAVFEAAPDTPKLAFPPHGARLAHLDGGLTVKVRDGTLPFTILANGTPLATRLHQRNVDLVFEEKGASILTVIDAKGRSDRIEIWID</sequence>
<comment type="similarity">
    <text evidence="3">In the N-terminal section; belongs to the glycosyltransferase 51 family.</text>
</comment>
<dbReference type="GO" id="GO:0030288">
    <property type="term" value="C:outer membrane-bounded periplasmic space"/>
    <property type="evidence" value="ECO:0007669"/>
    <property type="project" value="TreeGrafter"/>
</dbReference>
<dbReference type="Pfam" id="PF06832">
    <property type="entry name" value="BiPBP_C"/>
    <property type="match status" value="1"/>
</dbReference>
<evidence type="ECO:0000256" key="11">
    <source>
        <dbReference type="ARBA" id="ARBA00049902"/>
    </source>
</evidence>
<keyword evidence="4" id="KW-0121">Carboxypeptidase</keyword>
<evidence type="ECO:0000313" key="15">
    <source>
        <dbReference type="EMBL" id="SHK35402.1"/>
    </source>
</evidence>
<evidence type="ECO:0000256" key="3">
    <source>
        <dbReference type="ARBA" id="ARBA00007739"/>
    </source>
</evidence>
<dbReference type="EMBL" id="FQZQ01000026">
    <property type="protein sequence ID" value="SHK35402.1"/>
    <property type="molecule type" value="Genomic_DNA"/>
</dbReference>
<dbReference type="InterPro" id="IPR023346">
    <property type="entry name" value="Lysozyme-like_dom_sf"/>
</dbReference>
<evidence type="ECO:0000256" key="8">
    <source>
        <dbReference type="ARBA" id="ARBA00022801"/>
    </source>
</evidence>
<dbReference type="Proteomes" id="UP000183982">
    <property type="component" value="Unassembled WGS sequence"/>
</dbReference>
<keyword evidence="9" id="KW-0511">Multifunctional enzyme</keyword>
<feature type="domain" description="Penicillin-binding C-terminal" evidence="14">
    <location>
        <begin position="599"/>
        <end position="678"/>
    </location>
</feature>
<evidence type="ECO:0000256" key="9">
    <source>
        <dbReference type="ARBA" id="ARBA00023268"/>
    </source>
</evidence>
<evidence type="ECO:0000256" key="2">
    <source>
        <dbReference type="ARBA" id="ARBA00007090"/>
    </source>
</evidence>
<dbReference type="STRING" id="1470563.SAMN05444000_12635"/>
<dbReference type="InterPro" id="IPR011815">
    <property type="entry name" value="PBP_1c"/>
</dbReference>
<evidence type="ECO:0000256" key="6">
    <source>
        <dbReference type="ARBA" id="ARBA00022676"/>
    </source>
</evidence>
<keyword evidence="16" id="KW-1185">Reference proteome</keyword>
<proteinExistence type="inferred from homology"/>
<evidence type="ECO:0000259" key="13">
    <source>
        <dbReference type="Pfam" id="PF00912"/>
    </source>
</evidence>
<dbReference type="Pfam" id="PF00912">
    <property type="entry name" value="Transgly"/>
    <property type="match status" value="1"/>
</dbReference>
<keyword evidence="7" id="KW-0808">Transferase</keyword>
<evidence type="ECO:0000259" key="14">
    <source>
        <dbReference type="Pfam" id="PF06832"/>
    </source>
</evidence>
<protein>
    <recommendedName>
        <fullName evidence="10">peptidoglycan glycosyltransferase</fullName>
        <ecNumber evidence="10">2.4.99.28</ecNumber>
    </recommendedName>
</protein>
<evidence type="ECO:0000256" key="10">
    <source>
        <dbReference type="ARBA" id="ARBA00044770"/>
    </source>
</evidence>
<comment type="similarity">
    <text evidence="2">In the C-terminal section; belongs to the transpeptidase family.</text>
</comment>
<dbReference type="InterPro" id="IPR009647">
    <property type="entry name" value="PBP_C"/>
</dbReference>
<dbReference type="Gene3D" id="1.10.3810.10">
    <property type="entry name" value="Biosynthetic peptidoglycan transglycosylase-like"/>
    <property type="match status" value="1"/>
</dbReference>
<evidence type="ECO:0000256" key="4">
    <source>
        <dbReference type="ARBA" id="ARBA00022645"/>
    </source>
</evidence>
<dbReference type="InterPro" id="IPR001460">
    <property type="entry name" value="PCN-bd_Tpept"/>
</dbReference>
<evidence type="ECO:0000313" key="16">
    <source>
        <dbReference type="Proteomes" id="UP000183982"/>
    </source>
</evidence>
<dbReference type="GO" id="GO:0008658">
    <property type="term" value="F:penicillin binding"/>
    <property type="evidence" value="ECO:0007669"/>
    <property type="project" value="InterPro"/>
</dbReference>
<evidence type="ECO:0000256" key="7">
    <source>
        <dbReference type="ARBA" id="ARBA00022679"/>
    </source>
</evidence>
<accession>A0A1M6RS93</accession>
<evidence type="ECO:0000256" key="1">
    <source>
        <dbReference type="ARBA" id="ARBA00004752"/>
    </source>
</evidence>
<reference evidence="16" key="1">
    <citation type="submission" date="2016-11" db="EMBL/GenBank/DDBJ databases">
        <authorList>
            <person name="Varghese N."/>
            <person name="Submissions S."/>
        </authorList>
    </citation>
    <scope>NUCLEOTIDE SEQUENCE [LARGE SCALE GENOMIC DNA]</scope>
    <source>
        <strain evidence="16">DSM 100564</strain>
    </source>
</reference>
<dbReference type="PANTHER" id="PTHR32282:SF15">
    <property type="entry name" value="PENICILLIN-BINDING PROTEIN 1C"/>
    <property type="match status" value="1"/>
</dbReference>
<dbReference type="Gene3D" id="3.40.710.10">
    <property type="entry name" value="DD-peptidase/beta-lactamase superfamily"/>
    <property type="match status" value="1"/>
</dbReference>
<organism evidence="15 16">
    <name type="scientific">Shimia gijangensis</name>
    <dbReference type="NCBI Taxonomy" id="1470563"/>
    <lineage>
        <taxon>Bacteria</taxon>
        <taxon>Pseudomonadati</taxon>
        <taxon>Pseudomonadota</taxon>
        <taxon>Alphaproteobacteria</taxon>
        <taxon>Rhodobacterales</taxon>
        <taxon>Roseobacteraceae</taxon>
    </lineage>
</organism>
<dbReference type="NCBIfam" id="TIGR02073">
    <property type="entry name" value="PBP_1c"/>
    <property type="match status" value="1"/>
</dbReference>